<dbReference type="InterPro" id="IPR035992">
    <property type="entry name" value="Ricin_B-like_lectins"/>
</dbReference>
<accession>A0AAD4KT92</accession>
<dbReference type="Pfam" id="PF03318">
    <property type="entry name" value="ETX_MTX2"/>
    <property type="match status" value="1"/>
</dbReference>
<gene>
    <name evidence="1" type="ORF">BGW36DRAFT_130020</name>
</gene>
<dbReference type="GeneID" id="70239637"/>
<dbReference type="AlphaFoldDB" id="A0AAD4KT92"/>
<dbReference type="InterPro" id="IPR004991">
    <property type="entry name" value="Aerolysin-like"/>
</dbReference>
<dbReference type="PANTHER" id="PTHR39244:SF5">
    <property type="entry name" value="NATTERIN-3-LIKE"/>
    <property type="match status" value="1"/>
</dbReference>
<dbReference type="Gene3D" id="2.80.10.50">
    <property type="match status" value="1"/>
</dbReference>
<proteinExistence type="predicted"/>
<sequence length="313" mass="35148">MAYIPPKDISFRLRNCSSNYVLYSRDKNDPTFYHYGGDIADDQFWYLIPGTGDHADTYMFKSKATKKVIYSRKSNDPKVFHVDGDGKYNDNYFTLEAGSGEHKSHFRLLNAASDTVIFSRTTADPYLGNVASSYQKSDDQYWKYEFEDMVIDRISYKIDSGQIVSQTPETIGSNTLVNNSDSEQHDNWHFEKTFSTTHTWEFTSGFSIKLGETADFGVPGVAEDKVSVEATETVQYKTGSSTTSTTTQWKDVPVTAKAHSKVTATTTITRSNLAVPYTIYLKSKATGAEVTSSGIYKGVAFWDTRTQIDSEII</sequence>
<dbReference type="SUPFAM" id="SSF56973">
    <property type="entry name" value="Aerolisin/ETX pore-forming domain"/>
    <property type="match status" value="1"/>
</dbReference>
<dbReference type="InterPro" id="IPR053237">
    <property type="entry name" value="Natterin_C"/>
</dbReference>
<dbReference type="SUPFAM" id="SSF50370">
    <property type="entry name" value="Ricin B-like lectins"/>
    <property type="match status" value="1"/>
</dbReference>
<evidence type="ECO:0000313" key="2">
    <source>
        <dbReference type="Proteomes" id="UP001201262"/>
    </source>
</evidence>
<dbReference type="RefSeq" id="XP_046074204.1">
    <property type="nucleotide sequence ID" value="XM_046209350.1"/>
</dbReference>
<keyword evidence="2" id="KW-1185">Reference proteome</keyword>
<comment type="caution">
    <text evidence="1">The sequence shown here is derived from an EMBL/GenBank/DDBJ whole genome shotgun (WGS) entry which is preliminary data.</text>
</comment>
<organism evidence="1 2">
    <name type="scientific">Talaromyces proteolyticus</name>
    <dbReference type="NCBI Taxonomy" id="1131652"/>
    <lineage>
        <taxon>Eukaryota</taxon>
        <taxon>Fungi</taxon>
        <taxon>Dikarya</taxon>
        <taxon>Ascomycota</taxon>
        <taxon>Pezizomycotina</taxon>
        <taxon>Eurotiomycetes</taxon>
        <taxon>Eurotiomycetidae</taxon>
        <taxon>Eurotiales</taxon>
        <taxon>Trichocomaceae</taxon>
        <taxon>Talaromyces</taxon>
        <taxon>Talaromyces sect. Bacilispori</taxon>
    </lineage>
</organism>
<evidence type="ECO:0000313" key="1">
    <source>
        <dbReference type="EMBL" id="KAH8700498.1"/>
    </source>
</evidence>
<dbReference type="Gene3D" id="2.170.15.10">
    <property type="entry name" value="Proaerolysin, chain A, domain 3"/>
    <property type="match status" value="1"/>
</dbReference>
<protein>
    <submittedName>
        <fullName evidence="1">Hemolytic lectin</fullName>
    </submittedName>
</protein>
<dbReference type="Proteomes" id="UP001201262">
    <property type="component" value="Unassembled WGS sequence"/>
</dbReference>
<dbReference type="EMBL" id="JAJTJA010000004">
    <property type="protein sequence ID" value="KAH8700498.1"/>
    <property type="molecule type" value="Genomic_DNA"/>
</dbReference>
<dbReference type="PANTHER" id="PTHR39244">
    <property type="entry name" value="NATTERIN-4"/>
    <property type="match status" value="1"/>
</dbReference>
<name>A0AAD4KT92_9EURO</name>
<dbReference type="CDD" id="cd23424">
    <property type="entry name" value="beta-trefoil_Ricin_BEL-like"/>
    <property type="match status" value="1"/>
</dbReference>
<reference evidence="1" key="1">
    <citation type="submission" date="2021-12" db="EMBL/GenBank/DDBJ databases">
        <title>Convergent genome expansion in fungi linked to evolution of root-endophyte symbiosis.</title>
        <authorList>
            <consortium name="DOE Joint Genome Institute"/>
            <person name="Ke Y.-H."/>
            <person name="Bonito G."/>
            <person name="Liao H.-L."/>
            <person name="Looney B."/>
            <person name="Rojas-Flechas A."/>
            <person name="Nash J."/>
            <person name="Hameed K."/>
            <person name="Schadt C."/>
            <person name="Martin F."/>
            <person name="Crous P.W."/>
            <person name="Miettinen O."/>
            <person name="Magnuson J.K."/>
            <person name="Labbe J."/>
            <person name="Jacobson D."/>
            <person name="Doktycz M.J."/>
            <person name="Veneault-Fourrey C."/>
            <person name="Kuo A."/>
            <person name="Mondo S."/>
            <person name="Calhoun S."/>
            <person name="Riley R."/>
            <person name="Ohm R."/>
            <person name="LaButti K."/>
            <person name="Andreopoulos B."/>
            <person name="Pangilinan J."/>
            <person name="Nolan M."/>
            <person name="Tritt A."/>
            <person name="Clum A."/>
            <person name="Lipzen A."/>
            <person name="Daum C."/>
            <person name="Barry K."/>
            <person name="Grigoriev I.V."/>
            <person name="Vilgalys R."/>
        </authorList>
    </citation>
    <scope>NUCLEOTIDE SEQUENCE</scope>
    <source>
        <strain evidence="1">PMI_201</strain>
    </source>
</reference>